<gene>
    <name evidence="1" type="ORF">RRG08_059579</name>
</gene>
<dbReference type="EMBL" id="JAWDGP010004091">
    <property type="protein sequence ID" value="KAK3767968.1"/>
    <property type="molecule type" value="Genomic_DNA"/>
</dbReference>
<name>A0AAE1DFW3_9GAST</name>
<organism evidence="1 2">
    <name type="scientific">Elysia crispata</name>
    <name type="common">lettuce slug</name>
    <dbReference type="NCBI Taxonomy" id="231223"/>
    <lineage>
        <taxon>Eukaryota</taxon>
        <taxon>Metazoa</taxon>
        <taxon>Spiralia</taxon>
        <taxon>Lophotrochozoa</taxon>
        <taxon>Mollusca</taxon>
        <taxon>Gastropoda</taxon>
        <taxon>Heterobranchia</taxon>
        <taxon>Euthyneura</taxon>
        <taxon>Panpulmonata</taxon>
        <taxon>Sacoglossa</taxon>
        <taxon>Placobranchoidea</taxon>
        <taxon>Plakobranchidae</taxon>
        <taxon>Elysia</taxon>
    </lineage>
</organism>
<reference evidence="1" key="1">
    <citation type="journal article" date="2023" name="G3 (Bethesda)">
        <title>A reference genome for the long-term kleptoplast-retaining sea slug Elysia crispata morphotype clarki.</title>
        <authorList>
            <person name="Eastman K.E."/>
            <person name="Pendleton A.L."/>
            <person name="Shaikh M.A."/>
            <person name="Suttiyut T."/>
            <person name="Ogas R."/>
            <person name="Tomko P."/>
            <person name="Gavelis G."/>
            <person name="Widhalm J.R."/>
            <person name="Wisecaver J.H."/>
        </authorList>
    </citation>
    <scope>NUCLEOTIDE SEQUENCE</scope>
    <source>
        <strain evidence="1">ECLA1</strain>
    </source>
</reference>
<dbReference type="Proteomes" id="UP001283361">
    <property type="component" value="Unassembled WGS sequence"/>
</dbReference>
<comment type="caution">
    <text evidence="1">The sequence shown here is derived from an EMBL/GenBank/DDBJ whole genome shotgun (WGS) entry which is preliminary data.</text>
</comment>
<dbReference type="AlphaFoldDB" id="A0AAE1DFW3"/>
<proteinExistence type="predicted"/>
<evidence type="ECO:0000313" key="1">
    <source>
        <dbReference type="EMBL" id="KAK3767968.1"/>
    </source>
</evidence>
<keyword evidence="2" id="KW-1185">Reference proteome</keyword>
<protein>
    <submittedName>
        <fullName evidence="1">Uncharacterized protein</fullName>
    </submittedName>
</protein>
<feature type="non-terminal residue" evidence="1">
    <location>
        <position position="1"/>
    </location>
</feature>
<accession>A0AAE1DFW3</accession>
<sequence>VPSLLLKSTVLSCFSSIKTHVAAHLTQIIPGFPGQVDQLVGLELGVLPTGAHPLLTSGKGIHAKGKVILLGRKFWLAQQLVVLKASLADRSLQALQMVAWNNRSASCGAVIGVSLLRERLSVCVI</sequence>
<evidence type="ECO:0000313" key="2">
    <source>
        <dbReference type="Proteomes" id="UP001283361"/>
    </source>
</evidence>